<dbReference type="Proteomes" id="UP000075243">
    <property type="component" value="Unassembled WGS sequence"/>
</dbReference>
<dbReference type="AlphaFoldDB" id="A0A151QMQ6"/>
<proteinExistence type="predicted"/>
<evidence type="ECO:0000313" key="2">
    <source>
        <dbReference type="Proteomes" id="UP000075243"/>
    </source>
</evidence>
<evidence type="ECO:0000313" key="1">
    <source>
        <dbReference type="EMBL" id="KYP31566.1"/>
    </source>
</evidence>
<protein>
    <submittedName>
        <fullName evidence="1">Uncharacterized protein</fullName>
    </submittedName>
</protein>
<organism evidence="1 2">
    <name type="scientific">Cajanus cajan</name>
    <name type="common">Pigeon pea</name>
    <name type="synonym">Cajanus indicus</name>
    <dbReference type="NCBI Taxonomy" id="3821"/>
    <lineage>
        <taxon>Eukaryota</taxon>
        <taxon>Viridiplantae</taxon>
        <taxon>Streptophyta</taxon>
        <taxon>Embryophyta</taxon>
        <taxon>Tracheophyta</taxon>
        <taxon>Spermatophyta</taxon>
        <taxon>Magnoliopsida</taxon>
        <taxon>eudicotyledons</taxon>
        <taxon>Gunneridae</taxon>
        <taxon>Pentapetalae</taxon>
        <taxon>rosids</taxon>
        <taxon>fabids</taxon>
        <taxon>Fabales</taxon>
        <taxon>Fabaceae</taxon>
        <taxon>Papilionoideae</taxon>
        <taxon>50 kb inversion clade</taxon>
        <taxon>NPAAA clade</taxon>
        <taxon>indigoferoid/millettioid clade</taxon>
        <taxon>Phaseoleae</taxon>
        <taxon>Cajanus</taxon>
    </lineage>
</organism>
<accession>A0A151QMQ6</accession>
<reference evidence="1" key="1">
    <citation type="journal article" date="2012" name="Nat. Biotechnol.">
        <title>Draft genome sequence of pigeonpea (Cajanus cajan), an orphan legume crop of resource-poor farmers.</title>
        <authorList>
            <person name="Varshney R.K."/>
            <person name="Chen W."/>
            <person name="Li Y."/>
            <person name="Bharti A.K."/>
            <person name="Saxena R.K."/>
            <person name="Schlueter J.A."/>
            <person name="Donoghue M.T."/>
            <person name="Azam S."/>
            <person name="Fan G."/>
            <person name="Whaley A.M."/>
            <person name="Farmer A.D."/>
            <person name="Sheridan J."/>
            <person name="Iwata A."/>
            <person name="Tuteja R."/>
            <person name="Penmetsa R.V."/>
            <person name="Wu W."/>
            <person name="Upadhyaya H.D."/>
            <person name="Yang S.P."/>
            <person name="Shah T."/>
            <person name="Saxena K.B."/>
            <person name="Michael T."/>
            <person name="McCombie W.R."/>
            <person name="Yang B."/>
            <person name="Zhang G."/>
            <person name="Yang H."/>
            <person name="Wang J."/>
            <person name="Spillane C."/>
            <person name="Cook D.R."/>
            <person name="May G.D."/>
            <person name="Xu X."/>
            <person name="Jackson S.A."/>
        </authorList>
    </citation>
    <scope>NUCLEOTIDE SEQUENCE [LARGE SCALE GENOMIC DNA]</scope>
</reference>
<sequence>RCWSTKSTSPPSLKMHKNFSTLVSSVRDQDLPILGDMKCPSSLFYSVSVLRGQREKAFKACVAKVGGIATKIGLGLDVVTRWNSTFMMMEEAHGPRAQLLGNCYGSGFKISVGV</sequence>
<name>A0A151QMQ6_CAJCA</name>
<dbReference type="Gramene" id="C.cajan_46900.t">
    <property type="protein sequence ID" value="C.cajan_46900.t"/>
    <property type="gene ID" value="C.cajan_46900"/>
</dbReference>
<gene>
    <name evidence="1" type="ORF">KK1_048033</name>
</gene>
<dbReference type="EMBL" id="KQ485866">
    <property type="protein sequence ID" value="KYP31566.1"/>
    <property type="molecule type" value="Genomic_DNA"/>
</dbReference>
<keyword evidence="2" id="KW-1185">Reference proteome</keyword>
<feature type="non-terminal residue" evidence="1">
    <location>
        <position position="1"/>
    </location>
</feature>